<evidence type="ECO:0000256" key="6">
    <source>
        <dbReference type="ARBA" id="ARBA00023136"/>
    </source>
</evidence>
<proteinExistence type="inferred from homology"/>
<dbReference type="PANTHER" id="PTHR22761">
    <property type="entry name" value="CHARGED MULTIVESICULAR BODY PROTEIN"/>
    <property type="match status" value="1"/>
</dbReference>
<sequence>MGLFSSKPKSSAHVRRNTAKISEKDLAILELKNTRDKLKKYQKCLDIETQQLHESARKLVLAKRPERAKIVLQIKKFKERQISQADVHLLNVIKLIDTVSWETEQLKVFEAIKGGNKLLHALHEEMNVEAVEKLMLETRDAQQTHEEISCLLAGYSSEGNEDAILQELHEMEALALEESLPHVPTEQVEEDAIVPSCPKVQRTPDPIATS</sequence>
<dbReference type="AlphaFoldDB" id="F0W246"/>
<dbReference type="Pfam" id="PF03357">
    <property type="entry name" value="Snf7"/>
    <property type="match status" value="1"/>
</dbReference>
<protein>
    <submittedName>
        <fullName evidence="7">HydroxymethylglutarylCoA lyase putative</fullName>
    </submittedName>
</protein>
<dbReference type="EMBL" id="FR824053">
    <property type="protein sequence ID" value="CCA15126.1"/>
    <property type="molecule type" value="Genomic_DNA"/>
</dbReference>
<keyword evidence="3" id="KW-0813">Transport</keyword>
<accession>F0W246</accession>
<evidence type="ECO:0000256" key="5">
    <source>
        <dbReference type="ARBA" id="ARBA00022927"/>
    </source>
</evidence>
<dbReference type="GO" id="GO:0006900">
    <property type="term" value="P:vesicle budding from membrane"/>
    <property type="evidence" value="ECO:0007669"/>
    <property type="project" value="TreeGrafter"/>
</dbReference>
<reference evidence="7" key="2">
    <citation type="submission" date="2011-02" db="EMBL/GenBank/DDBJ databases">
        <authorList>
            <person name="MacLean D."/>
        </authorList>
    </citation>
    <scope>NUCLEOTIDE SEQUENCE</scope>
</reference>
<evidence type="ECO:0000256" key="4">
    <source>
        <dbReference type="ARBA" id="ARBA00022753"/>
    </source>
</evidence>
<keyword evidence="4" id="KW-0967">Endosome</keyword>
<gene>
    <name evidence="7" type="primary">AlNc14C8G1120</name>
    <name evidence="7" type="ORF">ALNC14_012690</name>
</gene>
<dbReference type="PANTHER" id="PTHR22761:SF5">
    <property type="entry name" value="CHARGED MULTIVESICULAR BODY PROTEIN 6"/>
    <property type="match status" value="1"/>
</dbReference>
<name>F0W246_9STRA</name>
<organism evidence="7">
    <name type="scientific">Albugo laibachii Nc14</name>
    <dbReference type="NCBI Taxonomy" id="890382"/>
    <lineage>
        <taxon>Eukaryota</taxon>
        <taxon>Sar</taxon>
        <taxon>Stramenopiles</taxon>
        <taxon>Oomycota</taxon>
        <taxon>Peronosporomycetes</taxon>
        <taxon>Albuginales</taxon>
        <taxon>Albuginaceae</taxon>
        <taxon>Albugo</taxon>
    </lineage>
</organism>
<keyword evidence="6" id="KW-0472">Membrane</keyword>
<evidence type="ECO:0000256" key="2">
    <source>
        <dbReference type="ARBA" id="ARBA00006190"/>
    </source>
</evidence>
<dbReference type="GO" id="GO:0005771">
    <property type="term" value="C:multivesicular body"/>
    <property type="evidence" value="ECO:0007669"/>
    <property type="project" value="TreeGrafter"/>
</dbReference>
<evidence type="ECO:0000256" key="1">
    <source>
        <dbReference type="ARBA" id="ARBA00004608"/>
    </source>
</evidence>
<dbReference type="InterPro" id="IPR005024">
    <property type="entry name" value="Snf7_fam"/>
</dbReference>
<evidence type="ECO:0000256" key="3">
    <source>
        <dbReference type="ARBA" id="ARBA00022448"/>
    </source>
</evidence>
<dbReference type="GO" id="GO:0000815">
    <property type="term" value="C:ESCRT III complex"/>
    <property type="evidence" value="ECO:0007669"/>
    <property type="project" value="TreeGrafter"/>
</dbReference>
<dbReference type="HOGENOM" id="CLU_086201_0_1_1"/>
<keyword evidence="5" id="KW-0653">Protein transport</keyword>
<dbReference type="GO" id="GO:0015031">
    <property type="term" value="P:protein transport"/>
    <property type="evidence" value="ECO:0007669"/>
    <property type="project" value="UniProtKB-KW"/>
</dbReference>
<comment type="similarity">
    <text evidence="2">Belongs to the SNF7 family.</text>
</comment>
<reference evidence="7" key="1">
    <citation type="journal article" date="2011" name="PLoS Biol.">
        <title>Gene gain and loss during evolution of obligate parasitism in the white rust pathogen of Arabidopsis thaliana.</title>
        <authorList>
            <person name="Kemen E."/>
            <person name="Gardiner A."/>
            <person name="Schultz-Larsen T."/>
            <person name="Kemen A.C."/>
            <person name="Balmuth A.L."/>
            <person name="Robert-Seilaniantz A."/>
            <person name="Bailey K."/>
            <person name="Holub E."/>
            <person name="Studholme D.J."/>
            <person name="Maclean D."/>
            <person name="Jones J.D."/>
        </authorList>
    </citation>
    <scope>NUCLEOTIDE SEQUENCE</scope>
</reference>
<dbReference type="GO" id="GO:0016829">
    <property type="term" value="F:lyase activity"/>
    <property type="evidence" value="ECO:0007669"/>
    <property type="project" value="UniProtKB-KW"/>
</dbReference>
<comment type="subcellular location">
    <subcellularLocation>
        <location evidence="1">Endosome membrane</location>
    </subcellularLocation>
</comment>
<keyword evidence="7" id="KW-0456">Lyase</keyword>
<evidence type="ECO:0000313" key="7">
    <source>
        <dbReference type="EMBL" id="CCA15126.1"/>
    </source>
</evidence>
<dbReference type="GO" id="GO:0032511">
    <property type="term" value="P:late endosome to vacuole transport via multivesicular body sorting pathway"/>
    <property type="evidence" value="ECO:0007669"/>
    <property type="project" value="TreeGrafter"/>
</dbReference>